<evidence type="ECO:0000313" key="6">
    <source>
        <dbReference type="EMBL" id="KKW27543.1"/>
    </source>
</evidence>
<keyword evidence="2" id="KW-0813">Transport</keyword>
<dbReference type="AlphaFoldDB" id="A0A0G1X8H6"/>
<accession>A0A0G1X8H6</accession>
<dbReference type="Gene3D" id="3.40.190.10">
    <property type="entry name" value="Periplasmic binding protein-like II"/>
    <property type="match status" value="1"/>
</dbReference>
<feature type="domain" description="Solute-binding protein family 5" evidence="5">
    <location>
        <begin position="144"/>
        <end position="508"/>
    </location>
</feature>
<evidence type="ECO:0000313" key="7">
    <source>
        <dbReference type="Proteomes" id="UP000034185"/>
    </source>
</evidence>
<evidence type="ECO:0000259" key="5">
    <source>
        <dbReference type="Pfam" id="PF00496"/>
    </source>
</evidence>
<dbReference type="EMBL" id="LCRA01000012">
    <property type="protein sequence ID" value="KKW27543.1"/>
    <property type="molecule type" value="Genomic_DNA"/>
</dbReference>
<dbReference type="SUPFAM" id="SSF53850">
    <property type="entry name" value="Periplasmic binding protein-like II"/>
    <property type="match status" value="1"/>
</dbReference>
<feature type="region of interest" description="Disordered" evidence="4">
    <location>
        <begin position="1"/>
        <end position="21"/>
    </location>
</feature>
<proteinExistence type="inferred from homology"/>
<dbReference type="Proteomes" id="UP000034185">
    <property type="component" value="Unassembled WGS sequence"/>
</dbReference>
<dbReference type="GO" id="GO:1904680">
    <property type="term" value="F:peptide transmembrane transporter activity"/>
    <property type="evidence" value="ECO:0007669"/>
    <property type="project" value="TreeGrafter"/>
</dbReference>
<gene>
    <name evidence="6" type="ORF">UY70_C0012G0015</name>
</gene>
<name>A0A0G1X8H6_9BACT</name>
<dbReference type="PANTHER" id="PTHR30290:SF9">
    <property type="entry name" value="OLIGOPEPTIDE-BINDING PROTEIN APPA"/>
    <property type="match status" value="1"/>
</dbReference>
<dbReference type="PIRSF" id="PIRSF002741">
    <property type="entry name" value="MppA"/>
    <property type="match status" value="1"/>
</dbReference>
<dbReference type="GO" id="GO:0043190">
    <property type="term" value="C:ATP-binding cassette (ABC) transporter complex"/>
    <property type="evidence" value="ECO:0007669"/>
    <property type="project" value="InterPro"/>
</dbReference>
<dbReference type="Gene3D" id="3.90.76.10">
    <property type="entry name" value="Dipeptide-binding Protein, Domain 1"/>
    <property type="match status" value="1"/>
</dbReference>
<dbReference type="PANTHER" id="PTHR30290">
    <property type="entry name" value="PERIPLASMIC BINDING COMPONENT OF ABC TRANSPORTER"/>
    <property type="match status" value="1"/>
</dbReference>
<evidence type="ECO:0000256" key="3">
    <source>
        <dbReference type="ARBA" id="ARBA00022729"/>
    </source>
</evidence>
<dbReference type="InterPro" id="IPR000914">
    <property type="entry name" value="SBP_5_dom"/>
</dbReference>
<evidence type="ECO:0000256" key="2">
    <source>
        <dbReference type="ARBA" id="ARBA00022448"/>
    </source>
</evidence>
<dbReference type="Pfam" id="PF00496">
    <property type="entry name" value="SBP_bac_5"/>
    <property type="match status" value="1"/>
</dbReference>
<dbReference type="GO" id="GO:0042597">
    <property type="term" value="C:periplasmic space"/>
    <property type="evidence" value="ECO:0007669"/>
    <property type="project" value="UniProtKB-ARBA"/>
</dbReference>
<dbReference type="Gene3D" id="3.10.105.10">
    <property type="entry name" value="Dipeptide-binding Protein, Domain 3"/>
    <property type="match status" value="1"/>
</dbReference>
<comment type="caution">
    <text evidence="6">The sequence shown here is derived from an EMBL/GenBank/DDBJ whole genome shotgun (WGS) entry which is preliminary data.</text>
</comment>
<reference evidence="6 7" key="1">
    <citation type="journal article" date="2015" name="Nature">
        <title>rRNA introns, odd ribosomes, and small enigmatic genomes across a large radiation of phyla.</title>
        <authorList>
            <person name="Brown C.T."/>
            <person name="Hug L.A."/>
            <person name="Thomas B.C."/>
            <person name="Sharon I."/>
            <person name="Castelle C.J."/>
            <person name="Singh A."/>
            <person name="Wilkins M.J."/>
            <person name="Williams K.H."/>
            <person name="Banfield J.F."/>
        </authorList>
    </citation>
    <scope>NUCLEOTIDE SEQUENCE [LARGE SCALE GENOMIC DNA]</scope>
</reference>
<dbReference type="InterPro" id="IPR030678">
    <property type="entry name" value="Peptide/Ni-bd"/>
</dbReference>
<comment type="similarity">
    <text evidence="1">Belongs to the bacterial solute-binding protein 5 family.</text>
</comment>
<dbReference type="InterPro" id="IPR039424">
    <property type="entry name" value="SBP_5"/>
</dbReference>
<dbReference type="GO" id="GO:0015833">
    <property type="term" value="P:peptide transport"/>
    <property type="evidence" value="ECO:0007669"/>
    <property type="project" value="TreeGrafter"/>
</dbReference>
<organism evidence="6 7">
    <name type="scientific">Candidatus Kaiserbacteria bacterium GW2011_GWB1_52_6</name>
    <dbReference type="NCBI Taxonomy" id="1618674"/>
    <lineage>
        <taxon>Bacteria</taxon>
        <taxon>Candidatus Kaiseribacteriota</taxon>
    </lineage>
</organism>
<evidence type="ECO:0000256" key="1">
    <source>
        <dbReference type="ARBA" id="ARBA00005695"/>
    </source>
</evidence>
<dbReference type="CDD" id="cd08513">
    <property type="entry name" value="PBP2_thermophilic_Hb8_like"/>
    <property type="match status" value="1"/>
</dbReference>
<protein>
    <submittedName>
        <fullName evidence="6">Extracellular solute-binding protein family 5</fullName>
    </submittedName>
</protein>
<feature type="compositionally biased region" description="Basic and acidic residues" evidence="4">
    <location>
        <begin position="7"/>
        <end position="18"/>
    </location>
</feature>
<keyword evidence="3" id="KW-0732">Signal</keyword>
<evidence type="ECO:0000256" key="4">
    <source>
        <dbReference type="SAM" id="MobiDB-lite"/>
    </source>
</evidence>
<sequence length="629" mass="68075">MSSELDLSPHTDRQRPEDGDVAYQNKKTDMKTLFLKERGVSVFSRLESLLIAFSPSERLLLYGLTVVLAVSALALLSGVSSYVSTTVPTAGGTLIEGEVGPARFINPIMTLSQPDQDLSMLIFSGLMRALPDLPAEASAQAGGTLVPDLASSYSVSDDGTTYTFTLKQNAMFQDGTPVTSTDVLFTVQAIQNPDIKSPHRADWEGVLVSTPDQRTVIFKLPKAYAPFIYDTTLGILPKHLWQNVTAEEFPFTSLNTHPVGSGPYRVASTDTDSTGSVTTYDLVPFKGFTLGAPHLKHIIFKFYSNEADMIKAFNAGKIGAMAGVTPTDLPAITRADDSTILSMPLPRTFGIFFNQNHATVLADASVRAALDTAIDKYALVEKVLAGNGVVLDGPIPPGVIEQNASVSPSTVVASSSSLVENAQNILKRGKWSFDEAGGVWTKGKGKSITTLKFTLVTADQPELVKAANLIAADWKAAGITVDVQVYPLSELNTNVIRPRAYDAILFGEVVGREGDFFAFWHSSQRNDPGLNLALYANSKADSLLANARATTNKKERDRLYAEFAALVKKDNAAIFLFSPNFIYIVPKSIQGISIGTLSTPAGRFLNTYQWYTDTEHVWNIFTNDVTATN</sequence>